<dbReference type="Proteomes" id="UP000663828">
    <property type="component" value="Unassembled WGS sequence"/>
</dbReference>
<protein>
    <submittedName>
        <fullName evidence="1">Uncharacterized protein</fullName>
    </submittedName>
</protein>
<gene>
    <name evidence="1" type="ORF">EDS130_LOCUS45915</name>
    <name evidence="2" type="ORF">XAT740_LOCUS55377</name>
</gene>
<keyword evidence="3" id="KW-1185">Reference proteome</keyword>
<reference evidence="1" key="1">
    <citation type="submission" date="2021-02" db="EMBL/GenBank/DDBJ databases">
        <authorList>
            <person name="Nowell W R."/>
        </authorList>
    </citation>
    <scope>NUCLEOTIDE SEQUENCE</scope>
</reference>
<evidence type="ECO:0000313" key="4">
    <source>
        <dbReference type="Proteomes" id="UP000663852"/>
    </source>
</evidence>
<dbReference type="EMBL" id="CAJNOJ010001351">
    <property type="protein sequence ID" value="CAF1549708.1"/>
    <property type="molecule type" value="Genomic_DNA"/>
</dbReference>
<sequence>MRNLHTPPAVVLYRIIGNDLPPRHSSNQTLVNVLFILENEPLFENVEKIWILNRIVNTKLEETLINLLSQYKQSYIRIAFDWNKYRRVSYYFPLNYPSNDYLRSKNFYKLTPMNKIRLIDTIYHKKNLYAMNNNGARNFALRHGKHQTYAQWLMIFDGNCYLSESAFEQIQNSLVKNGSRIKYFLVPMIRIVDNQDVFRQVKRSGSEEPQVIFRRDSDIEFLENIRYGRGPKEEILTLLGAMKSFWRPFKWEPEGRKSSVTFENNITFNPRFQYTSFVFRLYSGYHADHELLDGVRGCSRLYGIFLFLENLDLQAGRAKLLPPMSPINSINCTPWTTQEIQGIIETARERERNFNSPFETK</sequence>
<evidence type="ECO:0000313" key="2">
    <source>
        <dbReference type="EMBL" id="CAF1653070.1"/>
    </source>
</evidence>
<dbReference type="AlphaFoldDB" id="A0A815X2D8"/>
<dbReference type="OrthoDB" id="63533at2759"/>
<proteinExistence type="predicted"/>
<name>A0A815X2D8_ADIRI</name>
<dbReference type="EMBL" id="CAJNOR010010342">
    <property type="protein sequence ID" value="CAF1653070.1"/>
    <property type="molecule type" value="Genomic_DNA"/>
</dbReference>
<organism evidence="1 4">
    <name type="scientific">Adineta ricciae</name>
    <name type="common">Rotifer</name>
    <dbReference type="NCBI Taxonomy" id="249248"/>
    <lineage>
        <taxon>Eukaryota</taxon>
        <taxon>Metazoa</taxon>
        <taxon>Spiralia</taxon>
        <taxon>Gnathifera</taxon>
        <taxon>Rotifera</taxon>
        <taxon>Eurotatoria</taxon>
        <taxon>Bdelloidea</taxon>
        <taxon>Adinetida</taxon>
        <taxon>Adinetidae</taxon>
        <taxon>Adineta</taxon>
    </lineage>
</organism>
<evidence type="ECO:0000313" key="3">
    <source>
        <dbReference type="Proteomes" id="UP000663828"/>
    </source>
</evidence>
<dbReference type="Proteomes" id="UP000663852">
    <property type="component" value="Unassembled WGS sequence"/>
</dbReference>
<accession>A0A815X2D8</accession>
<comment type="caution">
    <text evidence="1">The sequence shown here is derived from an EMBL/GenBank/DDBJ whole genome shotgun (WGS) entry which is preliminary data.</text>
</comment>
<evidence type="ECO:0000313" key="1">
    <source>
        <dbReference type="EMBL" id="CAF1549708.1"/>
    </source>
</evidence>